<evidence type="ECO:0000313" key="2">
    <source>
        <dbReference type="Proteomes" id="UP001165289"/>
    </source>
</evidence>
<name>A0AAV7JYE1_9METZ</name>
<reference evidence="1 2" key="1">
    <citation type="journal article" date="2023" name="BMC Biol.">
        <title>The compact genome of the sponge Oopsacas minuta (Hexactinellida) is lacking key metazoan core genes.</title>
        <authorList>
            <person name="Santini S."/>
            <person name="Schenkelaars Q."/>
            <person name="Jourda C."/>
            <person name="Duchesne M."/>
            <person name="Belahbib H."/>
            <person name="Rocher C."/>
            <person name="Selva M."/>
            <person name="Riesgo A."/>
            <person name="Vervoort M."/>
            <person name="Leys S.P."/>
            <person name="Kodjabachian L."/>
            <person name="Le Bivic A."/>
            <person name="Borchiellini C."/>
            <person name="Claverie J.M."/>
            <person name="Renard E."/>
        </authorList>
    </citation>
    <scope>NUCLEOTIDE SEQUENCE [LARGE SCALE GENOMIC DNA]</scope>
    <source>
        <strain evidence="1">SPO-2</strain>
    </source>
</reference>
<proteinExistence type="predicted"/>
<organism evidence="1 2">
    <name type="scientific">Oopsacas minuta</name>
    <dbReference type="NCBI Taxonomy" id="111878"/>
    <lineage>
        <taxon>Eukaryota</taxon>
        <taxon>Metazoa</taxon>
        <taxon>Porifera</taxon>
        <taxon>Hexactinellida</taxon>
        <taxon>Hexasterophora</taxon>
        <taxon>Lyssacinosida</taxon>
        <taxon>Leucopsacidae</taxon>
        <taxon>Oopsacas</taxon>
    </lineage>
</organism>
<accession>A0AAV7JYE1</accession>
<dbReference type="Proteomes" id="UP001165289">
    <property type="component" value="Unassembled WGS sequence"/>
</dbReference>
<keyword evidence="2" id="KW-1185">Reference proteome</keyword>
<gene>
    <name evidence="1" type="ORF">LOD99_3144</name>
</gene>
<evidence type="ECO:0000313" key="1">
    <source>
        <dbReference type="EMBL" id="KAI6653968.1"/>
    </source>
</evidence>
<protein>
    <submittedName>
        <fullName evidence="1">Uncharacterized protein</fullName>
    </submittedName>
</protein>
<dbReference type="AlphaFoldDB" id="A0AAV7JYE1"/>
<comment type="caution">
    <text evidence="1">The sequence shown here is derived from an EMBL/GenBank/DDBJ whole genome shotgun (WGS) entry which is preliminary data.</text>
</comment>
<sequence length="107" mass="12662">MTQELTFPNSHLEFAKILKDNNNCISTTLSLFEQNFQMDFEERKQLEATLLRVRTRIRKAKKSLDCLEGDWWHCGISMELELKRNRFYDTVELSSDDEEVISTLCKP</sequence>
<dbReference type="EMBL" id="JAKMXF010000244">
    <property type="protein sequence ID" value="KAI6653968.1"/>
    <property type="molecule type" value="Genomic_DNA"/>
</dbReference>